<name>A0A2P8GV64_9MICO</name>
<feature type="compositionally biased region" description="Pro residues" evidence="1">
    <location>
        <begin position="517"/>
        <end position="530"/>
    </location>
</feature>
<feature type="transmembrane region" description="Helical" evidence="2">
    <location>
        <begin position="379"/>
        <end position="399"/>
    </location>
</feature>
<keyword evidence="2" id="KW-0812">Transmembrane</keyword>
<dbReference type="EMBL" id="RZGY01000001">
    <property type="protein sequence ID" value="RUQ87577.1"/>
    <property type="molecule type" value="Genomic_DNA"/>
</dbReference>
<feature type="compositionally biased region" description="Low complexity" evidence="1">
    <location>
        <begin position="506"/>
        <end position="516"/>
    </location>
</feature>
<feature type="region of interest" description="Disordered" evidence="1">
    <location>
        <begin position="475"/>
        <end position="530"/>
    </location>
</feature>
<evidence type="ECO:0000313" key="4">
    <source>
        <dbReference type="EMBL" id="RUQ87577.1"/>
    </source>
</evidence>
<dbReference type="Proteomes" id="UP000268291">
    <property type="component" value="Unassembled WGS sequence"/>
</dbReference>
<evidence type="ECO:0000313" key="3">
    <source>
        <dbReference type="EMBL" id="PSL37851.1"/>
    </source>
</evidence>
<dbReference type="EMBL" id="PYAU01000001">
    <property type="protein sequence ID" value="PSL37851.1"/>
    <property type="molecule type" value="Genomic_DNA"/>
</dbReference>
<dbReference type="RefSeq" id="WP_127054416.1">
    <property type="nucleotide sequence ID" value="NZ_PYAU01000001.1"/>
</dbReference>
<gene>
    <name evidence="3" type="ORF">CLV49_1458</name>
    <name evidence="4" type="ORF">ELQ93_11910</name>
</gene>
<evidence type="ECO:0000256" key="1">
    <source>
        <dbReference type="SAM" id="MobiDB-lite"/>
    </source>
</evidence>
<evidence type="ECO:0000256" key="2">
    <source>
        <dbReference type="SAM" id="Phobius"/>
    </source>
</evidence>
<accession>A0A2P8GV64</accession>
<feature type="compositionally biased region" description="Low complexity" evidence="1">
    <location>
        <begin position="475"/>
        <end position="489"/>
    </location>
</feature>
<sequence length="530" mass="56163">MADETDPVEGVVYRAESFLAVGQVDRAETLVRDELGRRPGDANLLLMLAKIYEARRMWPEVISTAHATLEANPNSLTAHMMLAWAGYQVGDRDLMKRSLDEVLTHRPDQPTALMYLALHNAPDRTTAGRERTRSLIAQSLQNGGGNPWYTMMAAKLEVFLGRTAEARKLVDDGLAQNPTDPQLLTLKADLATDNAESMDIVSGLLATSPADASLRSRFDGLVAARRRALLSMLWLAPAFVALGVGLVSGGFRLSWMIGVAAASFTVWGARLQAVRKLPPLYRAELDSNAPWRVATRLGGRASALLTVVGGVLLATGVAPAAWLLVAATLCWVVTRFASLAQERRKAAEVDAEAAAMTEGTSASGRTLGPATRSVARQRWARAITTPLLLIPGFVFGLIPAGPPDEGSTARAAVGLISAIVALTALAEAVPWVRVPGRKAATFWGALRVAVPGFFVVVALLIALANLVAATSAWSAGRPASPGEGPSSPATIPPGYFDDLESPSPLPSLDIPDFDIPTIPPFDVPSTPPEG</sequence>
<feature type="transmembrane region" description="Helical" evidence="2">
    <location>
        <begin position="411"/>
        <end position="432"/>
    </location>
</feature>
<proteinExistence type="predicted"/>
<organism evidence="3 5">
    <name type="scientific">Labedella gwakjiensis</name>
    <dbReference type="NCBI Taxonomy" id="390269"/>
    <lineage>
        <taxon>Bacteria</taxon>
        <taxon>Bacillati</taxon>
        <taxon>Actinomycetota</taxon>
        <taxon>Actinomycetes</taxon>
        <taxon>Micrococcales</taxon>
        <taxon>Microbacteriaceae</taxon>
        <taxon>Labedella</taxon>
    </lineage>
</organism>
<feature type="transmembrane region" description="Helical" evidence="2">
    <location>
        <begin position="320"/>
        <end position="337"/>
    </location>
</feature>
<dbReference type="SUPFAM" id="SSF48452">
    <property type="entry name" value="TPR-like"/>
    <property type="match status" value="1"/>
</dbReference>
<keyword evidence="2" id="KW-0472">Membrane</keyword>
<evidence type="ECO:0000313" key="5">
    <source>
        <dbReference type="Proteomes" id="UP000241203"/>
    </source>
</evidence>
<dbReference type="Pfam" id="PF13428">
    <property type="entry name" value="TPR_14"/>
    <property type="match status" value="1"/>
</dbReference>
<dbReference type="OrthoDB" id="5095211at2"/>
<evidence type="ECO:0000313" key="6">
    <source>
        <dbReference type="Proteomes" id="UP000268291"/>
    </source>
</evidence>
<feature type="transmembrane region" description="Helical" evidence="2">
    <location>
        <begin position="444"/>
        <end position="468"/>
    </location>
</feature>
<reference evidence="4 6" key="2">
    <citation type="submission" date="2018-12" db="EMBL/GenBank/DDBJ databases">
        <authorList>
            <person name="hu s."/>
            <person name="Xu Y."/>
            <person name="Xu B."/>
            <person name="Li F."/>
        </authorList>
    </citation>
    <scope>NUCLEOTIDE SEQUENCE [LARGE SCALE GENOMIC DNA]</scope>
    <source>
        <strain evidence="4 6">KSW2-17</strain>
    </source>
</reference>
<dbReference type="Proteomes" id="UP000241203">
    <property type="component" value="Unassembled WGS sequence"/>
</dbReference>
<keyword evidence="2" id="KW-1133">Transmembrane helix</keyword>
<keyword evidence="6" id="KW-1185">Reference proteome</keyword>
<comment type="caution">
    <text evidence="3">The sequence shown here is derived from an EMBL/GenBank/DDBJ whole genome shotgun (WGS) entry which is preliminary data.</text>
</comment>
<feature type="transmembrane region" description="Helical" evidence="2">
    <location>
        <begin position="228"/>
        <end position="247"/>
    </location>
</feature>
<dbReference type="AlphaFoldDB" id="A0A2P8GV64"/>
<dbReference type="Gene3D" id="1.25.40.10">
    <property type="entry name" value="Tetratricopeptide repeat domain"/>
    <property type="match status" value="1"/>
</dbReference>
<protein>
    <submittedName>
        <fullName evidence="3">Uncharacterized protein</fullName>
    </submittedName>
</protein>
<dbReference type="InterPro" id="IPR011990">
    <property type="entry name" value="TPR-like_helical_dom_sf"/>
</dbReference>
<reference evidence="3 5" key="1">
    <citation type="submission" date="2018-03" db="EMBL/GenBank/DDBJ databases">
        <title>Genomic Encyclopedia of Archaeal and Bacterial Type Strains, Phase II (KMG-II): from individual species to whole genera.</title>
        <authorList>
            <person name="Goeker M."/>
        </authorList>
    </citation>
    <scope>NUCLEOTIDE SEQUENCE [LARGE SCALE GENOMIC DNA]</scope>
    <source>
        <strain evidence="3 5">DSM 21548</strain>
    </source>
</reference>